<gene>
    <name evidence="1" type="ORF">HAX54_046365</name>
</gene>
<feature type="non-terminal residue" evidence="1">
    <location>
        <position position="1"/>
    </location>
</feature>
<keyword evidence="2" id="KW-1185">Reference proteome</keyword>
<evidence type="ECO:0000313" key="2">
    <source>
        <dbReference type="Proteomes" id="UP000823775"/>
    </source>
</evidence>
<sequence>YPLHVVTSIKHSLEDNPSILGLMCIDAYRFDLKWWEKIKQGIKRELQPLIDRSRAGPYLEDVHCYFPRL</sequence>
<evidence type="ECO:0000313" key="1">
    <source>
        <dbReference type="EMBL" id="MCE3050047.1"/>
    </source>
</evidence>
<name>A0ABS8WIX6_DATST</name>
<proteinExistence type="predicted"/>
<protein>
    <submittedName>
        <fullName evidence="1">Uncharacterized protein</fullName>
    </submittedName>
</protein>
<organism evidence="1 2">
    <name type="scientific">Datura stramonium</name>
    <name type="common">Jimsonweed</name>
    <name type="synonym">Common thornapple</name>
    <dbReference type="NCBI Taxonomy" id="4076"/>
    <lineage>
        <taxon>Eukaryota</taxon>
        <taxon>Viridiplantae</taxon>
        <taxon>Streptophyta</taxon>
        <taxon>Embryophyta</taxon>
        <taxon>Tracheophyta</taxon>
        <taxon>Spermatophyta</taxon>
        <taxon>Magnoliopsida</taxon>
        <taxon>eudicotyledons</taxon>
        <taxon>Gunneridae</taxon>
        <taxon>Pentapetalae</taxon>
        <taxon>asterids</taxon>
        <taxon>lamiids</taxon>
        <taxon>Solanales</taxon>
        <taxon>Solanaceae</taxon>
        <taxon>Solanoideae</taxon>
        <taxon>Datureae</taxon>
        <taxon>Datura</taxon>
    </lineage>
</organism>
<comment type="caution">
    <text evidence="1">The sequence shown here is derived from an EMBL/GenBank/DDBJ whole genome shotgun (WGS) entry which is preliminary data.</text>
</comment>
<reference evidence="1 2" key="1">
    <citation type="journal article" date="2021" name="BMC Genomics">
        <title>Datura genome reveals duplications of psychoactive alkaloid biosynthetic genes and high mutation rate following tissue culture.</title>
        <authorList>
            <person name="Rajewski A."/>
            <person name="Carter-House D."/>
            <person name="Stajich J."/>
            <person name="Litt A."/>
        </authorList>
    </citation>
    <scope>NUCLEOTIDE SEQUENCE [LARGE SCALE GENOMIC DNA]</scope>
    <source>
        <strain evidence="1">AR-01</strain>
    </source>
</reference>
<dbReference type="Proteomes" id="UP000823775">
    <property type="component" value="Unassembled WGS sequence"/>
</dbReference>
<accession>A0ABS8WIX6</accession>
<dbReference type="EMBL" id="JACEIK010007308">
    <property type="protein sequence ID" value="MCE3050047.1"/>
    <property type="molecule type" value="Genomic_DNA"/>
</dbReference>